<reference evidence="1" key="2">
    <citation type="submission" date="2025-09" db="UniProtKB">
        <authorList>
            <consortium name="Ensembl"/>
        </authorList>
    </citation>
    <scope>IDENTIFICATION</scope>
</reference>
<name>A0A3Q2XIB6_HIPCM</name>
<keyword evidence="2" id="KW-1185">Reference proteome</keyword>
<dbReference type="Proteomes" id="UP000264820">
    <property type="component" value="Unplaced"/>
</dbReference>
<dbReference type="STRING" id="109280.ENSHCOP00000004215"/>
<evidence type="ECO:0000313" key="2">
    <source>
        <dbReference type="Proteomes" id="UP000264820"/>
    </source>
</evidence>
<proteinExistence type="predicted"/>
<protein>
    <submittedName>
        <fullName evidence="1">Uncharacterized protein</fullName>
    </submittedName>
</protein>
<organism evidence="1 2">
    <name type="scientific">Hippocampus comes</name>
    <name type="common">Tiger tail seahorse</name>
    <dbReference type="NCBI Taxonomy" id="109280"/>
    <lineage>
        <taxon>Eukaryota</taxon>
        <taxon>Metazoa</taxon>
        <taxon>Chordata</taxon>
        <taxon>Craniata</taxon>
        <taxon>Vertebrata</taxon>
        <taxon>Euteleostomi</taxon>
        <taxon>Actinopterygii</taxon>
        <taxon>Neopterygii</taxon>
        <taxon>Teleostei</taxon>
        <taxon>Neoteleostei</taxon>
        <taxon>Acanthomorphata</taxon>
        <taxon>Syngnathiaria</taxon>
        <taxon>Syngnathiformes</taxon>
        <taxon>Syngnathoidei</taxon>
        <taxon>Syngnathidae</taxon>
        <taxon>Hippocampus</taxon>
    </lineage>
</organism>
<dbReference type="InterPro" id="IPR036397">
    <property type="entry name" value="RNaseH_sf"/>
</dbReference>
<dbReference type="Gene3D" id="3.30.420.10">
    <property type="entry name" value="Ribonuclease H-like superfamily/Ribonuclease H"/>
    <property type="match status" value="1"/>
</dbReference>
<dbReference type="GeneTree" id="ENSGT01120000278189"/>
<dbReference type="PANTHER" id="PTHR47326:SF1">
    <property type="entry name" value="HTH PSQ-TYPE DOMAIN-CONTAINING PROTEIN"/>
    <property type="match status" value="1"/>
</dbReference>
<dbReference type="AlphaFoldDB" id="A0A3Q2XIB6"/>
<sequence length="221" mass="25563">MYSLQALFFSHTHTQRHPTTQLLPATTAIGENTKLPKRTSTQSRGKSILGAALERNTNNSSFQKMLWTVIKLSPYRLQVVQRLHAEDSDAQVEICKSLMNKMSLISWKIVVQQRVYLSSIRPAEILDFFITLHLWCGIMYGAPPHWGLHVRGFLNQKFPDRWIGRDGPIPWPPRSPDITPLDFFLWGYVKDIVYRKKLRDITDLKQRMTDAIATIDEAMLQ</sequence>
<accession>A0A3Q2XIB6</accession>
<reference evidence="1" key="1">
    <citation type="submission" date="2025-08" db="UniProtKB">
        <authorList>
            <consortium name="Ensembl"/>
        </authorList>
    </citation>
    <scope>IDENTIFICATION</scope>
</reference>
<dbReference type="Ensembl" id="ENSHCOT00000007417.1">
    <property type="protein sequence ID" value="ENSHCOP00000004215.1"/>
    <property type="gene ID" value="ENSHCOG00000005628.1"/>
</dbReference>
<evidence type="ECO:0000313" key="1">
    <source>
        <dbReference type="Ensembl" id="ENSHCOP00000004215.1"/>
    </source>
</evidence>
<dbReference type="GO" id="GO:0003676">
    <property type="term" value="F:nucleic acid binding"/>
    <property type="evidence" value="ECO:0007669"/>
    <property type="project" value="InterPro"/>
</dbReference>
<dbReference type="PANTHER" id="PTHR47326">
    <property type="entry name" value="TRANSPOSABLE ELEMENT TC3 TRANSPOSASE-LIKE PROTEIN"/>
    <property type="match status" value="1"/>
</dbReference>